<name>A0A919T3T3_9ACTN</name>
<keyword evidence="2" id="KW-1185">Reference proteome</keyword>
<evidence type="ECO:0000313" key="1">
    <source>
        <dbReference type="EMBL" id="GIM88718.1"/>
    </source>
</evidence>
<proteinExistence type="predicted"/>
<organism evidence="1 2">
    <name type="scientific">Paractinoplanes toevensis</name>
    <dbReference type="NCBI Taxonomy" id="571911"/>
    <lineage>
        <taxon>Bacteria</taxon>
        <taxon>Bacillati</taxon>
        <taxon>Actinomycetota</taxon>
        <taxon>Actinomycetes</taxon>
        <taxon>Micromonosporales</taxon>
        <taxon>Micromonosporaceae</taxon>
        <taxon>Paractinoplanes</taxon>
    </lineage>
</organism>
<dbReference type="EMBL" id="BOQN01000006">
    <property type="protein sequence ID" value="GIM88718.1"/>
    <property type="molecule type" value="Genomic_DNA"/>
</dbReference>
<sequence>MQEPPNTGPDDWYFDEHSQRWLRHSGRARWRRILAEKAAWRAEHPEELARLRGRFSVLAITSRLATRASIGGMTQETSSGQSMRDLLVGMGVVVTDEGVERARQRLRDADADLDREGRAALLAKLRQGPAAFA</sequence>
<reference evidence="1 2" key="1">
    <citation type="submission" date="2021-03" db="EMBL/GenBank/DDBJ databases">
        <title>Whole genome shotgun sequence of Actinoplanes toevensis NBRC 105298.</title>
        <authorList>
            <person name="Komaki H."/>
            <person name="Tamura T."/>
        </authorList>
    </citation>
    <scope>NUCLEOTIDE SEQUENCE [LARGE SCALE GENOMIC DNA]</scope>
    <source>
        <strain evidence="1 2">NBRC 105298</strain>
    </source>
</reference>
<dbReference type="Proteomes" id="UP000677082">
    <property type="component" value="Unassembled WGS sequence"/>
</dbReference>
<dbReference type="AlphaFoldDB" id="A0A919T3T3"/>
<accession>A0A919T3T3</accession>
<protein>
    <submittedName>
        <fullName evidence="1">Uncharacterized protein</fullName>
    </submittedName>
</protein>
<evidence type="ECO:0000313" key="2">
    <source>
        <dbReference type="Proteomes" id="UP000677082"/>
    </source>
</evidence>
<dbReference type="RefSeq" id="WP_246606016.1">
    <property type="nucleotide sequence ID" value="NZ_BOQN01000006.1"/>
</dbReference>
<gene>
    <name evidence="1" type="ORF">Ato02nite_005110</name>
</gene>
<comment type="caution">
    <text evidence="1">The sequence shown here is derived from an EMBL/GenBank/DDBJ whole genome shotgun (WGS) entry which is preliminary data.</text>
</comment>